<organism evidence="2 3">
    <name type="scientific">Elysia marginata</name>
    <dbReference type="NCBI Taxonomy" id="1093978"/>
    <lineage>
        <taxon>Eukaryota</taxon>
        <taxon>Metazoa</taxon>
        <taxon>Spiralia</taxon>
        <taxon>Lophotrochozoa</taxon>
        <taxon>Mollusca</taxon>
        <taxon>Gastropoda</taxon>
        <taxon>Heterobranchia</taxon>
        <taxon>Euthyneura</taxon>
        <taxon>Panpulmonata</taxon>
        <taxon>Sacoglossa</taxon>
        <taxon>Placobranchoidea</taxon>
        <taxon>Plakobranchidae</taxon>
        <taxon>Elysia</taxon>
    </lineage>
</organism>
<proteinExistence type="predicted"/>
<evidence type="ECO:0000256" key="1">
    <source>
        <dbReference type="SAM" id="MobiDB-lite"/>
    </source>
</evidence>
<reference evidence="2 3" key="1">
    <citation type="journal article" date="2021" name="Elife">
        <title>Chloroplast acquisition without the gene transfer in kleptoplastic sea slugs, Plakobranchus ocellatus.</title>
        <authorList>
            <person name="Maeda T."/>
            <person name="Takahashi S."/>
            <person name="Yoshida T."/>
            <person name="Shimamura S."/>
            <person name="Takaki Y."/>
            <person name="Nagai Y."/>
            <person name="Toyoda A."/>
            <person name="Suzuki Y."/>
            <person name="Arimoto A."/>
            <person name="Ishii H."/>
            <person name="Satoh N."/>
            <person name="Nishiyama T."/>
            <person name="Hasebe M."/>
            <person name="Maruyama T."/>
            <person name="Minagawa J."/>
            <person name="Obokata J."/>
            <person name="Shigenobu S."/>
        </authorList>
    </citation>
    <scope>NUCLEOTIDE SEQUENCE [LARGE SCALE GENOMIC DNA]</scope>
</reference>
<feature type="compositionally biased region" description="Low complexity" evidence="1">
    <location>
        <begin position="1"/>
        <end position="14"/>
    </location>
</feature>
<evidence type="ECO:0000313" key="2">
    <source>
        <dbReference type="EMBL" id="GFS16909.1"/>
    </source>
</evidence>
<feature type="region of interest" description="Disordered" evidence="1">
    <location>
        <begin position="1"/>
        <end position="30"/>
    </location>
</feature>
<name>A0AAV4J296_9GAST</name>
<dbReference type="Proteomes" id="UP000762676">
    <property type="component" value="Unassembled WGS sequence"/>
</dbReference>
<protein>
    <recommendedName>
        <fullName evidence="4">F-box domain-containing protein</fullName>
    </recommendedName>
</protein>
<sequence length="288" mass="32069">MQSTSASSLPTLATIGSPTTTESDSGSDSLSVADKYRSYLKYRLSSEYCPDKPIFAPLQGGGQSNLPDVFPIQNIWLQISKSLSARDIISLSGTSRGLYNLLRPSSLFASKLDVACDLSLLPGLCQAFDKLLSSKFFVEVMGGGIEERDKSDFFDVFRNHAALVLRRLQGYEDSLPKAIDPDYIYYTSEETSFCEWLCIIFNTQTEIWSVKMLELGINKQAVLNGIKCIENLMEGGGFYVVDMIDRLATDEFKELRRGGFLTYFASLIILDMRDPGRVVIRAHAELPV</sequence>
<gene>
    <name evidence="2" type="ORF">ElyMa_004968000</name>
</gene>
<dbReference type="AlphaFoldDB" id="A0AAV4J296"/>
<evidence type="ECO:0008006" key="4">
    <source>
        <dbReference type="Google" id="ProtNLM"/>
    </source>
</evidence>
<comment type="caution">
    <text evidence="2">The sequence shown here is derived from an EMBL/GenBank/DDBJ whole genome shotgun (WGS) entry which is preliminary data.</text>
</comment>
<evidence type="ECO:0000313" key="3">
    <source>
        <dbReference type="Proteomes" id="UP000762676"/>
    </source>
</evidence>
<accession>A0AAV4J296</accession>
<dbReference type="EMBL" id="BMAT01009957">
    <property type="protein sequence ID" value="GFS16909.1"/>
    <property type="molecule type" value="Genomic_DNA"/>
</dbReference>
<keyword evidence="3" id="KW-1185">Reference proteome</keyword>
<feature type="compositionally biased region" description="Polar residues" evidence="1">
    <location>
        <begin position="16"/>
        <end position="30"/>
    </location>
</feature>